<sequence>MTAPDLTQTAGPGRWFTPRHIVVTVFAIIVALVVAGVGWWAFSNIGTTKITATFKSTVGIYSGSDVRILGVAVGKVDSVEPQGDKVKVTMTVDRGITLPEDVRAVQVIPSVVADRFVQLTPAYSGGPKAPRDITLGEDKTMVPVEVDELYRSVKELSDALGPDGANKTDGTGRVGAVSELVATGAANLQGNGEKLGAAIENLSKASTTLSDSRGNLFDTVKNLNTFVGALRENDAQVRQFNSQMASFNQFLAGERQQLASSLNKLSIALGDVAEFLEDNREQIGETVRDLKPTTQALLDEKTHLKEVLTVLPLAMNNLINAYNAESGTLDLRLTIPDLQDLIGAQCRLLDLGQLLPGNPQATQFSNTLRPLINQCEAVGKQITDGVLEPMLPVLPFGIMSGNKLQKYPVPGTVPGNPDPQINTPAPSSARKSTPRPAPSSKSPTSKTPASKSATPTTSAPRGGN</sequence>
<dbReference type="InterPro" id="IPR005693">
    <property type="entry name" value="Mce"/>
</dbReference>
<dbReference type="InterPro" id="IPR024516">
    <property type="entry name" value="Mce_C"/>
</dbReference>
<evidence type="ECO:0000259" key="3">
    <source>
        <dbReference type="Pfam" id="PF02470"/>
    </source>
</evidence>
<gene>
    <name evidence="5" type="primary">mceD</name>
    <name evidence="5" type="ORF">GP2_023_00650</name>
</gene>
<organism evidence="5 6">
    <name type="scientific">Gordonia paraffinivorans NBRC 108238</name>
    <dbReference type="NCBI Taxonomy" id="1223543"/>
    <lineage>
        <taxon>Bacteria</taxon>
        <taxon>Bacillati</taxon>
        <taxon>Actinomycetota</taxon>
        <taxon>Actinomycetes</taxon>
        <taxon>Mycobacteriales</taxon>
        <taxon>Gordoniaceae</taxon>
        <taxon>Gordonia</taxon>
    </lineage>
</organism>
<dbReference type="PANTHER" id="PTHR33371">
    <property type="entry name" value="INTERMEMBRANE PHOSPHOLIPID TRANSPORT SYSTEM BINDING PROTEIN MLAD-RELATED"/>
    <property type="match status" value="1"/>
</dbReference>
<keyword evidence="2" id="KW-0472">Membrane</keyword>
<dbReference type="Proteomes" id="UP000035021">
    <property type="component" value="Unassembled WGS sequence"/>
</dbReference>
<dbReference type="InterPro" id="IPR003399">
    <property type="entry name" value="Mce/MlaD"/>
</dbReference>
<keyword evidence="6" id="KW-1185">Reference proteome</keyword>
<dbReference type="EMBL" id="BAOQ01000023">
    <property type="protein sequence ID" value="GAC84541.1"/>
    <property type="molecule type" value="Genomic_DNA"/>
</dbReference>
<evidence type="ECO:0000256" key="1">
    <source>
        <dbReference type="SAM" id="MobiDB-lite"/>
    </source>
</evidence>
<feature type="domain" description="Mammalian cell entry C-terminal" evidence="4">
    <location>
        <begin position="134"/>
        <end position="308"/>
    </location>
</feature>
<protein>
    <submittedName>
        <fullName evidence="5">Mce family protein</fullName>
    </submittedName>
</protein>
<dbReference type="InterPro" id="IPR052336">
    <property type="entry name" value="MlaD_Phospholipid_Transporter"/>
</dbReference>
<dbReference type="NCBIfam" id="TIGR00996">
    <property type="entry name" value="Mtu_fam_mce"/>
    <property type="match status" value="1"/>
</dbReference>
<name>A0ABQ0ILU9_9ACTN</name>
<evidence type="ECO:0000313" key="5">
    <source>
        <dbReference type="EMBL" id="GAC84541.1"/>
    </source>
</evidence>
<keyword evidence="2" id="KW-1133">Transmembrane helix</keyword>
<reference evidence="5 6" key="1">
    <citation type="submission" date="2013-02" db="EMBL/GenBank/DDBJ databases">
        <title>Whole genome shotgun sequence of Gordonia paraffinivorans NBRC 108238.</title>
        <authorList>
            <person name="Isaki-Nakamura S."/>
            <person name="Hosoyama A."/>
            <person name="Tsuchikane K."/>
            <person name="Ando Y."/>
            <person name="Baba S."/>
            <person name="Ohji S."/>
            <person name="Hamada M."/>
            <person name="Tamura T."/>
            <person name="Yamazoe A."/>
            <person name="Yamazaki S."/>
            <person name="Fujita N."/>
        </authorList>
    </citation>
    <scope>NUCLEOTIDE SEQUENCE [LARGE SCALE GENOMIC DNA]</scope>
    <source>
        <strain evidence="5 6">NBRC 108238</strain>
    </source>
</reference>
<comment type="caution">
    <text evidence="5">The sequence shown here is derived from an EMBL/GenBank/DDBJ whole genome shotgun (WGS) entry which is preliminary data.</text>
</comment>
<evidence type="ECO:0000313" key="6">
    <source>
        <dbReference type="Proteomes" id="UP000035021"/>
    </source>
</evidence>
<dbReference type="Pfam" id="PF11887">
    <property type="entry name" value="Mce4_CUP1"/>
    <property type="match status" value="1"/>
</dbReference>
<dbReference type="PANTHER" id="PTHR33371:SF4">
    <property type="entry name" value="INTERMEMBRANE PHOSPHOLIPID TRANSPORT SYSTEM BINDING PROTEIN MLAD"/>
    <property type="match status" value="1"/>
</dbReference>
<feature type="compositionally biased region" description="Low complexity" evidence="1">
    <location>
        <begin position="438"/>
        <end position="464"/>
    </location>
</feature>
<evidence type="ECO:0000259" key="4">
    <source>
        <dbReference type="Pfam" id="PF11887"/>
    </source>
</evidence>
<feature type="domain" description="Mce/MlaD" evidence="3">
    <location>
        <begin position="47"/>
        <end position="121"/>
    </location>
</feature>
<dbReference type="RefSeq" id="WP_006900774.1">
    <property type="nucleotide sequence ID" value="NZ_BAOQ01000023.1"/>
</dbReference>
<feature type="transmembrane region" description="Helical" evidence="2">
    <location>
        <begin position="21"/>
        <end position="42"/>
    </location>
</feature>
<dbReference type="Pfam" id="PF02470">
    <property type="entry name" value="MlaD"/>
    <property type="match status" value="1"/>
</dbReference>
<accession>A0ABQ0ILU9</accession>
<feature type="region of interest" description="Disordered" evidence="1">
    <location>
        <begin position="408"/>
        <end position="464"/>
    </location>
</feature>
<evidence type="ECO:0000256" key="2">
    <source>
        <dbReference type="SAM" id="Phobius"/>
    </source>
</evidence>
<keyword evidence="2" id="KW-0812">Transmembrane</keyword>
<proteinExistence type="predicted"/>